<protein>
    <submittedName>
        <fullName evidence="2">DUF2961 domain-containing protein</fullName>
    </submittedName>
</protein>
<evidence type="ECO:0000313" key="3">
    <source>
        <dbReference type="Proteomes" id="UP001155241"/>
    </source>
</evidence>
<dbReference type="EMBL" id="JAMXLR010000092">
    <property type="protein sequence ID" value="MCO6047447.1"/>
    <property type="molecule type" value="Genomic_DNA"/>
</dbReference>
<reference evidence="2" key="1">
    <citation type="submission" date="2022-06" db="EMBL/GenBank/DDBJ databases">
        <title>Aeoliella straminimaris, a novel planctomycete from sediments.</title>
        <authorList>
            <person name="Vitorino I.R."/>
            <person name="Lage O.M."/>
        </authorList>
    </citation>
    <scope>NUCLEOTIDE SEQUENCE</scope>
    <source>
        <strain evidence="2">ICT_H6.2</strain>
    </source>
</reference>
<dbReference type="RefSeq" id="WP_252855557.1">
    <property type="nucleotide sequence ID" value="NZ_JAMXLR010000092.1"/>
</dbReference>
<keyword evidence="3" id="KW-1185">Reference proteome</keyword>
<dbReference type="Proteomes" id="UP001155241">
    <property type="component" value="Unassembled WGS sequence"/>
</dbReference>
<dbReference type="Gene3D" id="2.60.120.1390">
    <property type="match status" value="1"/>
</dbReference>
<accession>A0A9X2FE55</accession>
<dbReference type="InterPro" id="IPR021345">
    <property type="entry name" value="DUF2961"/>
</dbReference>
<gene>
    <name evidence="2" type="ORF">NG895_26385</name>
</gene>
<evidence type="ECO:0000256" key="1">
    <source>
        <dbReference type="SAM" id="SignalP"/>
    </source>
</evidence>
<dbReference type="Pfam" id="PF11175">
    <property type="entry name" value="DUF2961"/>
    <property type="match status" value="1"/>
</dbReference>
<proteinExistence type="predicted"/>
<evidence type="ECO:0000313" key="2">
    <source>
        <dbReference type="EMBL" id="MCO6047447.1"/>
    </source>
</evidence>
<name>A0A9X2FE55_9BACT</name>
<organism evidence="2 3">
    <name type="scientific">Aeoliella straminimaris</name>
    <dbReference type="NCBI Taxonomy" id="2954799"/>
    <lineage>
        <taxon>Bacteria</taxon>
        <taxon>Pseudomonadati</taxon>
        <taxon>Planctomycetota</taxon>
        <taxon>Planctomycetia</taxon>
        <taxon>Pirellulales</taxon>
        <taxon>Lacipirellulaceae</taxon>
        <taxon>Aeoliella</taxon>
    </lineage>
</organism>
<dbReference type="AlphaFoldDB" id="A0A9X2FE55"/>
<feature type="signal peptide" evidence="1">
    <location>
        <begin position="1"/>
        <end position="22"/>
    </location>
</feature>
<keyword evidence="1" id="KW-0732">Signal</keyword>
<sequence length="384" mass="43395">MTIRTFVLSLVALALLQASATAQPPQGDELFDVDNQIVSRSISAENPTGAPGQGGQAASEIGVGRKGAPRFDLKAGQTYLLCDIEGSGTIRHIWMTGTWGRNRDKPMLRDIVIRGYWDGQDHPSIECPIGDFMGSSHAKSTAYQSAVHSTGEKEAFNFWLPMPFTERARFTLTNEGDTDCIVYYQMDYTLNEDHPESVGRLHTNFRRANPTTIKEDFELLPKRTGKGRFIGSMIGVRTLHPGWWGEGEVKVYMDGDDEFPTICGTGSEDYVGLSYGIQNTTYQYHGCSLLERSKEKFEQIELPQNKKVEVPMTYISMYRWHLPDPIYWKKECRVTIQQIGCCYYERDDDWSAASFWYEPVPSEPLGPFPTVKERTADLQPLLNP</sequence>
<feature type="chain" id="PRO_5040785788" evidence="1">
    <location>
        <begin position="23"/>
        <end position="384"/>
    </location>
</feature>
<comment type="caution">
    <text evidence="2">The sequence shown here is derived from an EMBL/GenBank/DDBJ whole genome shotgun (WGS) entry which is preliminary data.</text>
</comment>